<feature type="region of interest" description="Disordered" evidence="1">
    <location>
        <begin position="700"/>
        <end position="737"/>
    </location>
</feature>
<evidence type="ECO:0000313" key="5">
    <source>
        <dbReference type="Proteomes" id="UP001176940"/>
    </source>
</evidence>
<dbReference type="InterPro" id="IPR033616">
    <property type="entry name" value="BLTP1"/>
</dbReference>
<feature type="region of interest" description="Disordered" evidence="1">
    <location>
        <begin position="367"/>
        <end position="395"/>
    </location>
</feature>
<name>A0ABN9MPX2_9NEOB</name>
<evidence type="ECO:0000259" key="2">
    <source>
        <dbReference type="Pfam" id="PF20413"/>
    </source>
</evidence>
<evidence type="ECO:0000256" key="1">
    <source>
        <dbReference type="SAM" id="MobiDB-lite"/>
    </source>
</evidence>
<evidence type="ECO:0000313" key="4">
    <source>
        <dbReference type="EMBL" id="CAJ0968808.1"/>
    </source>
</evidence>
<feature type="region of interest" description="Disordered" evidence="1">
    <location>
        <begin position="246"/>
        <end position="265"/>
    </location>
</feature>
<keyword evidence="5" id="KW-1185">Reference proteome</keyword>
<feature type="region of interest" description="Disordered" evidence="1">
    <location>
        <begin position="549"/>
        <end position="572"/>
    </location>
</feature>
<feature type="region of interest" description="Disordered" evidence="1">
    <location>
        <begin position="426"/>
        <end position="454"/>
    </location>
</feature>
<feature type="compositionally biased region" description="Basic and acidic residues" evidence="1">
    <location>
        <begin position="712"/>
        <end position="723"/>
    </location>
</feature>
<dbReference type="InterPro" id="IPR047104">
    <property type="entry name" value="BLTP1_N"/>
</dbReference>
<organism evidence="4 5">
    <name type="scientific">Ranitomeya imitator</name>
    <name type="common">mimic poison frog</name>
    <dbReference type="NCBI Taxonomy" id="111125"/>
    <lineage>
        <taxon>Eukaryota</taxon>
        <taxon>Metazoa</taxon>
        <taxon>Chordata</taxon>
        <taxon>Craniata</taxon>
        <taxon>Vertebrata</taxon>
        <taxon>Euteleostomi</taxon>
        <taxon>Amphibia</taxon>
        <taxon>Batrachia</taxon>
        <taxon>Anura</taxon>
        <taxon>Neobatrachia</taxon>
        <taxon>Hyloidea</taxon>
        <taxon>Dendrobatidae</taxon>
        <taxon>Dendrobatinae</taxon>
        <taxon>Ranitomeya</taxon>
    </lineage>
</organism>
<dbReference type="Pfam" id="PF25039">
    <property type="entry name" value="BLTP1_M"/>
    <property type="match status" value="1"/>
</dbReference>
<dbReference type="PANTHER" id="PTHR31640">
    <property type="entry name" value="TRANSMEMBRANE PROTEIN KIAA1109"/>
    <property type="match status" value="1"/>
</dbReference>
<feature type="compositionally biased region" description="Polar residues" evidence="1">
    <location>
        <begin position="700"/>
        <end position="711"/>
    </location>
</feature>
<comment type="caution">
    <text evidence="4">The sequence shown here is derived from an EMBL/GenBank/DDBJ whole genome shotgun (WGS) entry which is preliminary data.</text>
</comment>
<protein>
    <submittedName>
        <fullName evidence="4">Uncharacterized protein</fullName>
    </submittedName>
</protein>
<feature type="compositionally biased region" description="Basic residues" evidence="1">
    <location>
        <begin position="549"/>
        <end position="558"/>
    </location>
</feature>
<evidence type="ECO:0000259" key="3">
    <source>
        <dbReference type="Pfam" id="PF25039"/>
    </source>
</evidence>
<feature type="compositionally biased region" description="Polar residues" evidence="1">
    <location>
        <begin position="311"/>
        <end position="322"/>
    </location>
</feature>
<accession>A0ABN9MPX2</accession>
<dbReference type="InterPro" id="IPR056741">
    <property type="entry name" value="BLTP1_M"/>
</dbReference>
<dbReference type="PANTHER" id="PTHR31640:SF1">
    <property type="entry name" value="BRIDGE-LIKE LIPID TRANSFER PROTEIN FAMILY MEMBER 1"/>
    <property type="match status" value="1"/>
</dbReference>
<dbReference type="EMBL" id="CAUEEQ010079690">
    <property type="protein sequence ID" value="CAJ0968808.1"/>
    <property type="molecule type" value="Genomic_DNA"/>
</dbReference>
<feature type="region of interest" description="Disordered" evidence="1">
    <location>
        <begin position="274"/>
        <end position="337"/>
    </location>
</feature>
<feature type="domain" description="Bridge-like lipid transfer protein family member 1 middle region" evidence="3">
    <location>
        <begin position="641"/>
        <end position="796"/>
    </location>
</feature>
<gene>
    <name evidence="4" type="ORF">RIMI_LOCUS23438096</name>
</gene>
<feature type="non-terminal residue" evidence="4">
    <location>
        <position position="796"/>
    </location>
</feature>
<reference evidence="4" key="1">
    <citation type="submission" date="2023-07" db="EMBL/GenBank/DDBJ databases">
        <authorList>
            <person name="Stuckert A."/>
        </authorList>
    </citation>
    <scope>NUCLEOTIDE SEQUENCE</scope>
</reference>
<feature type="compositionally biased region" description="Polar residues" evidence="1">
    <location>
        <begin position="724"/>
        <end position="737"/>
    </location>
</feature>
<sequence length="796" mass="87518">MSCYPGPCLSADDLKYRMTRVSADGADIYVVEHGCATNIKMGAIRLANCNLHNQAVGEGISAAVQDLQLRQYIEQLDGSRLGLQPAVLRRAYWLETGSLVLGLITADIALAADHSSKHEVQRHFLETHDSRTKRLWFLWPDDNVKNKRSRNKCGCLGGCRFFGGTTTGLDFFRLEELTPSSSSAFSNTSAESDMFYGQSLLQPTEWIITKEMPKAGEAKINGCKRKEWDSRSVVIEIERKAQHLSLQVPLRSHSSSSSEENSSCSAALPLLAGEKDSPSSITEESIGQVDYPSRAKSQEAHGSFSVPVEASGSSPVSPNSQDRPVIHSPLRSPLKRQASVCSTRLGSTKSLSAAFYGDKAPGPVGVQFSSDVSRSDENVLDSPKQRRSFGSFPYTPSADSNSFHQYRSMDSSMSMADSEAYFSAAEEFEPISSDEGPGTYPGRKRRKRQAQNIDYSRGSIYHSVEGPLTAAAQGEDRLDSRTLPIRTHASQASFVSALGGEEEPLEHVYPMEAEKPTDHEQTSQQPIMSCYQNYLSQFQVFNWSVKHPTNKRTSKSSLHRPLDLDTPTSEESSMSYEQLCVPTFKVVKQGLSANALLDRGMQLMGNSSSTPYTPLEKKAMDNTDDETITEEWTLDQPVSHTRTTAIVEVKGAVDVVLSPLVAEVLDRYIEAMVHFTSTRHPAVIVDDLHTKVLKEAVQNSKTTFSENQPSKQENKLSKPETHVKGSTNQTQTKGGLNQDNVKIKGLQANVSIPKVNLCLLQASIDESSNVAANKSVTHVSLIALCFDRIATQVRMN</sequence>
<feature type="domain" description="Bridge-like lipid transfer protein family member 1 N-terminal" evidence="2">
    <location>
        <begin position="2"/>
        <end position="142"/>
    </location>
</feature>
<dbReference type="Proteomes" id="UP001176940">
    <property type="component" value="Unassembled WGS sequence"/>
</dbReference>
<dbReference type="Pfam" id="PF20413">
    <property type="entry name" value="BLTP1_N"/>
    <property type="match status" value="1"/>
</dbReference>
<proteinExistence type="predicted"/>
<feature type="compositionally biased region" description="Low complexity" evidence="1">
    <location>
        <begin position="252"/>
        <end position="265"/>
    </location>
</feature>